<dbReference type="EMBL" id="JAIVGD010000026">
    <property type="protein sequence ID" value="KAH0740651.1"/>
    <property type="molecule type" value="Genomic_DNA"/>
</dbReference>
<reference evidence="2 3" key="1">
    <citation type="journal article" date="2021" name="bioRxiv">
        <title>Chromosome-scale and haplotype-resolved genome assembly of a tetraploid potato cultivar.</title>
        <authorList>
            <person name="Sun H."/>
            <person name="Jiao W.-B."/>
            <person name="Krause K."/>
            <person name="Campoy J.A."/>
            <person name="Goel M."/>
            <person name="Folz-Donahue K."/>
            <person name="Kukat C."/>
            <person name="Huettel B."/>
            <person name="Schneeberger K."/>
        </authorList>
    </citation>
    <scope>NUCLEOTIDE SEQUENCE [LARGE SCALE GENOMIC DNA]</scope>
    <source>
        <strain evidence="2">SolTubOtavaFocal</strain>
        <tissue evidence="2">Leaves</tissue>
    </source>
</reference>
<protein>
    <submittedName>
        <fullName evidence="2">Uncharacterized protein</fullName>
    </submittedName>
</protein>
<evidence type="ECO:0000313" key="3">
    <source>
        <dbReference type="Proteomes" id="UP000826656"/>
    </source>
</evidence>
<evidence type="ECO:0000256" key="1">
    <source>
        <dbReference type="SAM" id="MobiDB-lite"/>
    </source>
</evidence>
<proteinExistence type="predicted"/>
<feature type="compositionally biased region" description="Basic and acidic residues" evidence="1">
    <location>
        <begin position="56"/>
        <end position="67"/>
    </location>
</feature>
<name>A0ABQ7U131_SOLTU</name>
<gene>
    <name evidence="2" type="ORF">KY290_033694</name>
</gene>
<feature type="region of interest" description="Disordered" evidence="1">
    <location>
        <begin position="29"/>
        <end position="67"/>
    </location>
</feature>
<organism evidence="2 3">
    <name type="scientific">Solanum tuberosum</name>
    <name type="common">Potato</name>
    <dbReference type="NCBI Taxonomy" id="4113"/>
    <lineage>
        <taxon>Eukaryota</taxon>
        <taxon>Viridiplantae</taxon>
        <taxon>Streptophyta</taxon>
        <taxon>Embryophyta</taxon>
        <taxon>Tracheophyta</taxon>
        <taxon>Spermatophyta</taxon>
        <taxon>Magnoliopsida</taxon>
        <taxon>eudicotyledons</taxon>
        <taxon>Gunneridae</taxon>
        <taxon>Pentapetalae</taxon>
        <taxon>asterids</taxon>
        <taxon>lamiids</taxon>
        <taxon>Solanales</taxon>
        <taxon>Solanaceae</taxon>
        <taxon>Solanoideae</taxon>
        <taxon>Solaneae</taxon>
        <taxon>Solanum</taxon>
    </lineage>
</organism>
<accession>A0ABQ7U131</accession>
<comment type="caution">
    <text evidence="2">The sequence shown here is derived from an EMBL/GenBank/DDBJ whole genome shotgun (WGS) entry which is preliminary data.</text>
</comment>
<sequence length="67" mass="7625">MARGRKKKETLKMVVTPARLENTDLGNLQESELNQGMDSMEKWPPLPLREATPNFKEVDKPEGNLES</sequence>
<evidence type="ECO:0000313" key="2">
    <source>
        <dbReference type="EMBL" id="KAH0740651.1"/>
    </source>
</evidence>
<dbReference type="Proteomes" id="UP000826656">
    <property type="component" value="Unassembled WGS sequence"/>
</dbReference>
<keyword evidence="3" id="KW-1185">Reference proteome</keyword>